<evidence type="ECO:0000313" key="1">
    <source>
        <dbReference type="EMBL" id="EYC34825.1"/>
    </source>
</evidence>
<protein>
    <submittedName>
        <fullName evidence="1">Uncharacterized protein</fullName>
    </submittedName>
</protein>
<dbReference type="EMBL" id="JARK01000973">
    <property type="protein sequence ID" value="EYC34825.1"/>
    <property type="molecule type" value="Genomic_DNA"/>
</dbReference>
<proteinExistence type="predicted"/>
<name>A0A016W596_9BILA</name>
<keyword evidence="2" id="KW-1185">Reference proteome</keyword>
<dbReference type="Proteomes" id="UP000024635">
    <property type="component" value="Unassembled WGS sequence"/>
</dbReference>
<dbReference type="AlphaFoldDB" id="A0A016W596"/>
<comment type="caution">
    <text evidence="1">The sequence shown here is derived from an EMBL/GenBank/DDBJ whole genome shotgun (WGS) entry which is preliminary data.</text>
</comment>
<accession>A0A016W596</accession>
<reference evidence="2" key="1">
    <citation type="journal article" date="2015" name="Nat. Genet.">
        <title>The genome and transcriptome of the zoonotic hookworm Ancylostoma ceylanicum identify infection-specific gene families.</title>
        <authorList>
            <person name="Schwarz E.M."/>
            <person name="Hu Y."/>
            <person name="Antoshechkin I."/>
            <person name="Miller M.M."/>
            <person name="Sternberg P.W."/>
            <person name="Aroian R.V."/>
        </authorList>
    </citation>
    <scope>NUCLEOTIDE SEQUENCE</scope>
    <source>
        <strain evidence="2">HY135</strain>
    </source>
</reference>
<organism evidence="1 2">
    <name type="scientific">Ancylostoma ceylanicum</name>
    <dbReference type="NCBI Taxonomy" id="53326"/>
    <lineage>
        <taxon>Eukaryota</taxon>
        <taxon>Metazoa</taxon>
        <taxon>Ecdysozoa</taxon>
        <taxon>Nematoda</taxon>
        <taxon>Chromadorea</taxon>
        <taxon>Rhabditida</taxon>
        <taxon>Rhabditina</taxon>
        <taxon>Rhabditomorpha</taxon>
        <taxon>Strongyloidea</taxon>
        <taxon>Ancylostomatidae</taxon>
        <taxon>Ancylostomatinae</taxon>
        <taxon>Ancylostoma</taxon>
    </lineage>
</organism>
<sequence>GYHCAKEKEAADFQKRRTFDVPVAGKAYLYYEPKNRSTYMLRAGLDEYDFLLHAGREIADGLGKDSISITDSMGKRTKNWTSIGCSYIKYKSALCVAY</sequence>
<feature type="non-terminal residue" evidence="1">
    <location>
        <position position="98"/>
    </location>
</feature>
<gene>
    <name evidence="1" type="primary">Acey_s1374.g3853</name>
    <name evidence="1" type="ORF">Y032_1374g3853</name>
</gene>
<evidence type="ECO:0000313" key="2">
    <source>
        <dbReference type="Proteomes" id="UP000024635"/>
    </source>
</evidence>